<evidence type="ECO:0000256" key="6">
    <source>
        <dbReference type="ARBA" id="ARBA00029924"/>
    </source>
</evidence>
<sequence length="73" mass="7930">MNEEYLARAREKVSDVRIFINGVSKRAAQLAKGARRLVPSPPNDERSHLDIALLEVAEGKVVITAGDDADTGK</sequence>
<evidence type="ECO:0000256" key="2">
    <source>
        <dbReference type="ARBA" id="ARBA00012418"/>
    </source>
</evidence>
<keyword evidence="4 9" id="KW-0240">DNA-directed RNA polymerase</keyword>
<comment type="similarity">
    <text evidence="1">Belongs to the RNA polymerase subunit omega family.</text>
</comment>
<evidence type="ECO:0000256" key="5">
    <source>
        <dbReference type="ARBA" id="ARBA00023163"/>
    </source>
</evidence>
<dbReference type="SUPFAM" id="SSF63562">
    <property type="entry name" value="RPB6/omega subunit-like"/>
    <property type="match status" value="1"/>
</dbReference>
<comment type="catalytic activity">
    <reaction evidence="8">
        <text>RNA(n) + a ribonucleoside 5'-triphosphate = RNA(n+1) + diphosphate</text>
        <dbReference type="Rhea" id="RHEA:21248"/>
        <dbReference type="Rhea" id="RHEA-COMP:14527"/>
        <dbReference type="Rhea" id="RHEA-COMP:17342"/>
        <dbReference type="ChEBI" id="CHEBI:33019"/>
        <dbReference type="ChEBI" id="CHEBI:61557"/>
        <dbReference type="ChEBI" id="CHEBI:140395"/>
        <dbReference type="EC" id="2.7.7.6"/>
    </reaction>
</comment>
<comment type="caution">
    <text evidence="9">The sequence shown here is derived from an EMBL/GenBank/DDBJ whole genome shotgun (WGS) entry which is preliminary data.</text>
</comment>
<proteinExistence type="inferred from homology"/>
<dbReference type="GO" id="GO:0003677">
    <property type="term" value="F:DNA binding"/>
    <property type="evidence" value="ECO:0007669"/>
    <property type="project" value="InterPro"/>
</dbReference>
<dbReference type="EC" id="2.7.7.6" evidence="2"/>
<dbReference type="GO" id="GO:0006351">
    <property type="term" value="P:DNA-templated transcription"/>
    <property type="evidence" value="ECO:0007669"/>
    <property type="project" value="InterPro"/>
</dbReference>
<dbReference type="InterPro" id="IPR006110">
    <property type="entry name" value="Pol_omega/Rpo6/RPB6"/>
</dbReference>
<accession>A0AAE3VDG6</accession>
<gene>
    <name evidence="9" type="ORF">J3R75_000604</name>
</gene>
<name>A0AAE3VDG6_9BACT</name>
<dbReference type="RefSeq" id="WP_307259825.1">
    <property type="nucleotide sequence ID" value="NZ_JAUSVL010000001.1"/>
</dbReference>
<keyword evidence="5" id="KW-0804">Transcription</keyword>
<dbReference type="GO" id="GO:0000428">
    <property type="term" value="C:DNA-directed RNA polymerase complex"/>
    <property type="evidence" value="ECO:0007669"/>
    <property type="project" value="UniProtKB-KW"/>
</dbReference>
<evidence type="ECO:0000256" key="1">
    <source>
        <dbReference type="ARBA" id="ARBA00006711"/>
    </source>
</evidence>
<dbReference type="Pfam" id="PF01192">
    <property type="entry name" value="RNA_pol_Rpb6"/>
    <property type="match status" value="1"/>
</dbReference>
<dbReference type="AlphaFoldDB" id="A0AAE3VDG6"/>
<keyword evidence="10" id="KW-1185">Reference proteome</keyword>
<dbReference type="EMBL" id="JAUSVL010000001">
    <property type="protein sequence ID" value="MDQ0288497.1"/>
    <property type="molecule type" value="Genomic_DNA"/>
</dbReference>
<evidence type="ECO:0000256" key="4">
    <source>
        <dbReference type="ARBA" id="ARBA00022478"/>
    </source>
</evidence>
<dbReference type="Gene3D" id="3.90.940.10">
    <property type="match status" value="1"/>
</dbReference>
<evidence type="ECO:0000256" key="8">
    <source>
        <dbReference type="ARBA" id="ARBA00048552"/>
    </source>
</evidence>
<evidence type="ECO:0000313" key="9">
    <source>
        <dbReference type="EMBL" id="MDQ0288497.1"/>
    </source>
</evidence>
<protein>
    <recommendedName>
        <fullName evidence="3">DNA-directed RNA polymerase subunit omega</fullName>
        <ecNumber evidence="2">2.7.7.6</ecNumber>
    </recommendedName>
    <alternativeName>
        <fullName evidence="7">RNA polymerase omega subunit</fullName>
    </alternativeName>
    <alternativeName>
        <fullName evidence="6">Transcriptase subunit omega</fullName>
    </alternativeName>
</protein>
<evidence type="ECO:0000256" key="3">
    <source>
        <dbReference type="ARBA" id="ARBA00013725"/>
    </source>
</evidence>
<organism evidence="9 10">
    <name type="scientific">Oligosphaera ethanolica</name>
    <dbReference type="NCBI Taxonomy" id="760260"/>
    <lineage>
        <taxon>Bacteria</taxon>
        <taxon>Pseudomonadati</taxon>
        <taxon>Lentisphaerota</taxon>
        <taxon>Oligosphaeria</taxon>
        <taxon>Oligosphaerales</taxon>
        <taxon>Oligosphaeraceae</taxon>
        <taxon>Oligosphaera</taxon>
    </lineage>
</organism>
<dbReference type="Proteomes" id="UP001238163">
    <property type="component" value="Unassembled WGS sequence"/>
</dbReference>
<evidence type="ECO:0000313" key="10">
    <source>
        <dbReference type="Proteomes" id="UP001238163"/>
    </source>
</evidence>
<dbReference type="InterPro" id="IPR036161">
    <property type="entry name" value="RPB6/omega-like_sf"/>
</dbReference>
<dbReference type="GO" id="GO:0003899">
    <property type="term" value="F:DNA-directed RNA polymerase activity"/>
    <property type="evidence" value="ECO:0007669"/>
    <property type="project" value="UniProtKB-EC"/>
</dbReference>
<reference evidence="9" key="1">
    <citation type="submission" date="2023-07" db="EMBL/GenBank/DDBJ databases">
        <title>Genomic Encyclopedia of Type Strains, Phase IV (KMG-IV): sequencing the most valuable type-strain genomes for metagenomic binning, comparative biology and taxonomic classification.</title>
        <authorList>
            <person name="Goeker M."/>
        </authorList>
    </citation>
    <scope>NUCLEOTIDE SEQUENCE</scope>
    <source>
        <strain evidence="9">DSM 24202</strain>
    </source>
</reference>
<evidence type="ECO:0000256" key="7">
    <source>
        <dbReference type="ARBA" id="ARBA00030998"/>
    </source>
</evidence>